<keyword evidence="4" id="KW-0808">Transferase</keyword>
<dbReference type="EC" id="2.4.1.46" evidence="2"/>
<dbReference type="GO" id="GO:0009247">
    <property type="term" value="P:glycolipid biosynthetic process"/>
    <property type="evidence" value="ECO:0007669"/>
    <property type="project" value="InterPro"/>
</dbReference>
<organism evidence="9 10">
    <name type="scientific">Chaetoceros tenuissimus</name>
    <dbReference type="NCBI Taxonomy" id="426638"/>
    <lineage>
        <taxon>Eukaryota</taxon>
        <taxon>Sar</taxon>
        <taxon>Stramenopiles</taxon>
        <taxon>Ochrophyta</taxon>
        <taxon>Bacillariophyta</taxon>
        <taxon>Coscinodiscophyceae</taxon>
        <taxon>Chaetocerotophycidae</taxon>
        <taxon>Chaetocerotales</taxon>
        <taxon>Chaetocerotaceae</taxon>
        <taxon>Chaetoceros</taxon>
    </lineage>
</organism>
<keyword evidence="3" id="KW-0328">Glycosyltransferase</keyword>
<gene>
    <name evidence="9" type="ORF">CTEN210_01961</name>
</gene>
<evidence type="ECO:0000256" key="6">
    <source>
        <dbReference type="SAM" id="MobiDB-lite"/>
    </source>
</evidence>
<feature type="region of interest" description="Disordered" evidence="6">
    <location>
        <begin position="333"/>
        <end position="363"/>
    </location>
</feature>
<evidence type="ECO:0000259" key="7">
    <source>
        <dbReference type="Pfam" id="PF04101"/>
    </source>
</evidence>
<keyword evidence="10" id="KW-1185">Reference proteome</keyword>
<dbReference type="Pfam" id="PF04101">
    <property type="entry name" value="Glyco_tran_28_C"/>
    <property type="match status" value="1"/>
</dbReference>
<evidence type="ECO:0000313" key="9">
    <source>
        <dbReference type="EMBL" id="GFH45487.1"/>
    </source>
</evidence>
<proteinExistence type="inferred from homology"/>
<dbReference type="AlphaFoldDB" id="A0AAD3CG48"/>
<accession>A0AAD3CG48</accession>
<evidence type="ECO:0000256" key="1">
    <source>
        <dbReference type="ARBA" id="ARBA00006962"/>
    </source>
</evidence>
<feature type="domain" description="Glycosyl transferase family 28 C-terminal" evidence="7">
    <location>
        <begin position="348"/>
        <end position="471"/>
    </location>
</feature>
<dbReference type="PANTHER" id="PTHR43025:SF3">
    <property type="entry name" value="MONOGALACTOSYLDIACYLGLYCEROL SYNTHASE 1, CHLOROPLASTIC"/>
    <property type="match status" value="1"/>
</dbReference>
<sequence>MVLTQTDRGSSSSLKSLEPKEFRPLKVFFLSSDTGGGHRASAESLGVQFETIFPGSTYSLLDLTKFQSANAVESYKHLSSHPKQWNVVYKVSNSRLGVGILKTYTKITTEKALRQTLKEADPDVVISVHPLMCNTPVYSCSKISAETGKHLPMFTVVTDLGSGHTTWFEKGVEKIFIASDSIRNIALKRGKVPANKLIMSGLPIRKDFATQASYIGKSRDSVQAKVHQENMRDQLQLSKSEGNENHKIILLMGGGEGVGSLSSIVECIYSELTLAHMNATIVVVCGRNDKLKTSLKERNWDEVLASYINRTKDMKDRVSHGLKEIASMTKRTLSLRSEHEKGEKSDRNHIQKGENTEEDEQGSNVIVHPLGFVNNMAEYMVASDILVTKAGPGTIAEAAAVGLPVLLTSFLFGQEEGNVDFVLEKKFGAYKADKNPREIAETVSSWLQNPSLLSEMSKYALEAGRPNAAEEIVRKIGKSVIRWKESHPEDNVKGLNHQVSQVSC</sequence>
<dbReference type="Proteomes" id="UP001054902">
    <property type="component" value="Unassembled WGS sequence"/>
</dbReference>
<feature type="compositionally biased region" description="Basic and acidic residues" evidence="6">
    <location>
        <begin position="336"/>
        <end position="355"/>
    </location>
</feature>
<evidence type="ECO:0000313" key="10">
    <source>
        <dbReference type="Proteomes" id="UP001054902"/>
    </source>
</evidence>
<evidence type="ECO:0000256" key="5">
    <source>
        <dbReference type="ARBA" id="ARBA00046299"/>
    </source>
</evidence>
<comment type="subcellular location">
    <subcellularLocation>
        <location evidence="5">Plastid</location>
        <location evidence="5">Chloroplast membrane</location>
    </subcellularLocation>
</comment>
<comment type="caution">
    <text evidence="9">The sequence shown here is derived from an EMBL/GenBank/DDBJ whole genome shotgun (WGS) entry which is preliminary data.</text>
</comment>
<dbReference type="GO" id="GO:0031969">
    <property type="term" value="C:chloroplast membrane"/>
    <property type="evidence" value="ECO:0007669"/>
    <property type="project" value="UniProtKB-SubCell"/>
</dbReference>
<dbReference type="InterPro" id="IPR009695">
    <property type="entry name" value="Diacylglyc_glucosyltr_N"/>
</dbReference>
<dbReference type="GO" id="GO:0046509">
    <property type="term" value="F:1,2-diacylglycerol 3-beta-galactosyltransferase activity"/>
    <property type="evidence" value="ECO:0007669"/>
    <property type="project" value="UniProtKB-EC"/>
</dbReference>
<evidence type="ECO:0000259" key="8">
    <source>
        <dbReference type="Pfam" id="PF06925"/>
    </source>
</evidence>
<comment type="similarity">
    <text evidence="1">Belongs to the glycosyltransferase 28 family.</text>
</comment>
<evidence type="ECO:0000256" key="3">
    <source>
        <dbReference type="ARBA" id="ARBA00022676"/>
    </source>
</evidence>
<name>A0AAD3CG48_9STRA</name>
<feature type="domain" description="Diacylglycerol glucosyltransferase N-terminal" evidence="8">
    <location>
        <begin position="38"/>
        <end position="204"/>
    </location>
</feature>
<dbReference type="Pfam" id="PF06925">
    <property type="entry name" value="MGDG_synth"/>
    <property type="match status" value="1"/>
</dbReference>
<dbReference type="InterPro" id="IPR050519">
    <property type="entry name" value="Glycosyltransf_28_UgtP"/>
</dbReference>
<dbReference type="EMBL" id="BLLK01000020">
    <property type="protein sequence ID" value="GFH45487.1"/>
    <property type="molecule type" value="Genomic_DNA"/>
</dbReference>
<evidence type="ECO:0000256" key="4">
    <source>
        <dbReference type="ARBA" id="ARBA00022679"/>
    </source>
</evidence>
<dbReference type="InterPro" id="IPR007235">
    <property type="entry name" value="Glyco_trans_28_C"/>
</dbReference>
<dbReference type="PANTHER" id="PTHR43025">
    <property type="entry name" value="MONOGALACTOSYLDIACYLGLYCEROL SYNTHASE"/>
    <property type="match status" value="1"/>
</dbReference>
<reference evidence="9 10" key="1">
    <citation type="journal article" date="2021" name="Sci. Rep.">
        <title>The genome of the diatom Chaetoceros tenuissimus carries an ancient integrated fragment of an extant virus.</title>
        <authorList>
            <person name="Hongo Y."/>
            <person name="Kimura K."/>
            <person name="Takaki Y."/>
            <person name="Yoshida Y."/>
            <person name="Baba S."/>
            <person name="Kobayashi G."/>
            <person name="Nagasaki K."/>
            <person name="Hano T."/>
            <person name="Tomaru Y."/>
        </authorList>
    </citation>
    <scope>NUCLEOTIDE SEQUENCE [LARGE SCALE GENOMIC DNA]</scope>
    <source>
        <strain evidence="9 10">NIES-3715</strain>
    </source>
</reference>
<evidence type="ECO:0000256" key="2">
    <source>
        <dbReference type="ARBA" id="ARBA00012615"/>
    </source>
</evidence>
<protein>
    <recommendedName>
        <fullName evidence="2">monogalactosyldiacylglycerol synthase</fullName>
        <ecNumber evidence="2">2.4.1.46</ecNumber>
    </recommendedName>
</protein>
<dbReference type="SUPFAM" id="SSF53756">
    <property type="entry name" value="UDP-Glycosyltransferase/glycogen phosphorylase"/>
    <property type="match status" value="2"/>
</dbReference>
<dbReference type="Gene3D" id="3.40.50.2000">
    <property type="entry name" value="Glycogen Phosphorylase B"/>
    <property type="match status" value="1"/>
</dbReference>